<comment type="caution">
    <text evidence="2">The sequence shown here is derived from an EMBL/GenBank/DDBJ whole genome shotgun (WGS) entry which is preliminary data.</text>
</comment>
<dbReference type="AlphaFoldDB" id="A0A1Y1W4U9"/>
<protein>
    <submittedName>
        <fullName evidence="2">Uncharacterized protein</fullName>
    </submittedName>
</protein>
<dbReference type="EMBL" id="MCFD01000010">
    <property type="protein sequence ID" value="ORX68224.1"/>
    <property type="molecule type" value="Genomic_DNA"/>
</dbReference>
<name>A0A1Y1W4U9_9FUNG</name>
<keyword evidence="3" id="KW-1185">Reference proteome</keyword>
<gene>
    <name evidence="2" type="ORF">DL89DRAFT_28194</name>
</gene>
<reference evidence="2 3" key="1">
    <citation type="submission" date="2016-07" db="EMBL/GenBank/DDBJ databases">
        <title>Pervasive Adenine N6-methylation of Active Genes in Fungi.</title>
        <authorList>
            <consortium name="DOE Joint Genome Institute"/>
            <person name="Mondo S.J."/>
            <person name="Dannebaum R.O."/>
            <person name="Kuo R.C."/>
            <person name="Labutti K."/>
            <person name="Haridas S."/>
            <person name="Kuo A."/>
            <person name="Salamov A."/>
            <person name="Ahrendt S.R."/>
            <person name="Lipzen A."/>
            <person name="Sullivan W."/>
            <person name="Andreopoulos W.B."/>
            <person name="Clum A."/>
            <person name="Lindquist E."/>
            <person name="Daum C."/>
            <person name="Ramamoorthy G.K."/>
            <person name="Gryganskyi A."/>
            <person name="Culley D."/>
            <person name="Magnuson J.K."/>
            <person name="James T.Y."/>
            <person name="O'Malley M.A."/>
            <person name="Stajich J.E."/>
            <person name="Spatafora J.W."/>
            <person name="Visel A."/>
            <person name="Grigoriev I.V."/>
        </authorList>
    </citation>
    <scope>NUCLEOTIDE SEQUENCE [LARGE SCALE GENOMIC DNA]</scope>
    <source>
        <strain evidence="2 3">ATCC 12442</strain>
    </source>
</reference>
<sequence>MDPVDRGRHGVQVLVLGEAAGGVAGGRSARAKLPFGREESERLPLQPADGPAAQDPRHGWQAVVDVLARHVPPGLPGPDCQYPAPPPHQPADNVAAAADHCHAAAAVAAAVATAAAANAAYPAAVHAPPPSPYAAAVPGAAAACCAASESSVAVNNFAKLSSAPLPNAHPNPCSFSFFLKNLFFHVSFQCIMLSDIRSFLTGYANWEEQRGWLGDSTDGVWLYAQGGLRSRLPGAVPWAWSESVYCAASGAAPCGRELSAGAGAVAGSAVAGVDCVAAGPRVWAARRGGRPGSADTA</sequence>
<evidence type="ECO:0000313" key="3">
    <source>
        <dbReference type="Proteomes" id="UP000193922"/>
    </source>
</evidence>
<dbReference type="GeneID" id="63806311"/>
<feature type="region of interest" description="Disordered" evidence="1">
    <location>
        <begin position="35"/>
        <end position="57"/>
    </location>
</feature>
<evidence type="ECO:0000313" key="2">
    <source>
        <dbReference type="EMBL" id="ORX68224.1"/>
    </source>
</evidence>
<organism evidence="2 3">
    <name type="scientific">Linderina pennispora</name>
    <dbReference type="NCBI Taxonomy" id="61395"/>
    <lineage>
        <taxon>Eukaryota</taxon>
        <taxon>Fungi</taxon>
        <taxon>Fungi incertae sedis</taxon>
        <taxon>Zoopagomycota</taxon>
        <taxon>Kickxellomycotina</taxon>
        <taxon>Kickxellomycetes</taxon>
        <taxon>Kickxellales</taxon>
        <taxon>Kickxellaceae</taxon>
        <taxon>Linderina</taxon>
    </lineage>
</organism>
<dbReference type="RefSeq" id="XP_040742038.1">
    <property type="nucleotide sequence ID" value="XM_040889663.1"/>
</dbReference>
<evidence type="ECO:0000256" key="1">
    <source>
        <dbReference type="SAM" id="MobiDB-lite"/>
    </source>
</evidence>
<dbReference type="Proteomes" id="UP000193922">
    <property type="component" value="Unassembled WGS sequence"/>
</dbReference>
<accession>A0A1Y1W4U9</accession>
<proteinExistence type="predicted"/>